<proteinExistence type="predicted"/>
<keyword evidence="2" id="KW-1185">Reference proteome</keyword>
<reference evidence="1 2" key="1">
    <citation type="journal article" date="2016" name="Nat. Commun.">
        <title>Ectomycorrhizal ecology is imprinted in the genome of the dominant symbiotic fungus Cenococcum geophilum.</title>
        <authorList>
            <consortium name="DOE Joint Genome Institute"/>
            <person name="Peter M."/>
            <person name="Kohler A."/>
            <person name="Ohm R.A."/>
            <person name="Kuo A."/>
            <person name="Krutzmann J."/>
            <person name="Morin E."/>
            <person name="Arend M."/>
            <person name="Barry K.W."/>
            <person name="Binder M."/>
            <person name="Choi C."/>
            <person name="Clum A."/>
            <person name="Copeland A."/>
            <person name="Grisel N."/>
            <person name="Haridas S."/>
            <person name="Kipfer T."/>
            <person name="LaButti K."/>
            <person name="Lindquist E."/>
            <person name="Lipzen A."/>
            <person name="Maire R."/>
            <person name="Meier B."/>
            <person name="Mihaltcheva S."/>
            <person name="Molinier V."/>
            <person name="Murat C."/>
            <person name="Poggeler S."/>
            <person name="Quandt C.A."/>
            <person name="Sperisen C."/>
            <person name="Tritt A."/>
            <person name="Tisserant E."/>
            <person name="Crous P.W."/>
            <person name="Henrissat B."/>
            <person name="Nehls U."/>
            <person name="Egli S."/>
            <person name="Spatafora J.W."/>
            <person name="Grigoriev I.V."/>
            <person name="Martin F.M."/>
        </authorList>
    </citation>
    <scope>NUCLEOTIDE SEQUENCE [LARGE SCALE GENOMIC DNA]</scope>
    <source>
        <strain evidence="1 2">CBS 459.81</strain>
    </source>
</reference>
<dbReference type="AlphaFoldDB" id="A0A8E2E1T3"/>
<dbReference type="Proteomes" id="UP000250266">
    <property type="component" value="Unassembled WGS sequence"/>
</dbReference>
<evidence type="ECO:0000313" key="1">
    <source>
        <dbReference type="EMBL" id="OCK75777.1"/>
    </source>
</evidence>
<protein>
    <submittedName>
        <fullName evidence="1">Uncharacterized protein</fullName>
    </submittedName>
</protein>
<dbReference type="OrthoDB" id="2544694at2759"/>
<gene>
    <name evidence="1" type="ORF">K432DRAFT_419591</name>
</gene>
<dbReference type="Pfam" id="PF11578">
    <property type="entry name" value="DUF3237"/>
    <property type="match status" value="1"/>
</dbReference>
<organism evidence="1 2">
    <name type="scientific">Lepidopterella palustris CBS 459.81</name>
    <dbReference type="NCBI Taxonomy" id="1314670"/>
    <lineage>
        <taxon>Eukaryota</taxon>
        <taxon>Fungi</taxon>
        <taxon>Dikarya</taxon>
        <taxon>Ascomycota</taxon>
        <taxon>Pezizomycotina</taxon>
        <taxon>Dothideomycetes</taxon>
        <taxon>Pleosporomycetidae</taxon>
        <taxon>Mytilinidiales</taxon>
        <taxon>Argynnaceae</taxon>
        <taxon>Lepidopterella</taxon>
    </lineage>
</organism>
<dbReference type="Gene3D" id="2.40.160.20">
    <property type="match status" value="1"/>
</dbReference>
<accession>A0A8E2E1T3</accession>
<evidence type="ECO:0000313" key="2">
    <source>
        <dbReference type="Proteomes" id="UP000250266"/>
    </source>
</evidence>
<sequence>MSTELSGFPRLVPAIVTKVNIGDVNPLGTIHNGSTLTHYGTPTGTIESVPGYEPAFEANVSFGTDWLSFDPDGEYARINLKGMARTEAGHSIDFRYKGIIKMAPNVKKIFEMQPDMATVPFGYATGAHSFLVADPALKDLENSTFVSNGRILVHENGLTVERRQSKVLAATVMD</sequence>
<dbReference type="EMBL" id="KV745275">
    <property type="protein sequence ID" value="OCK75777.1"/>
    <property type="molecule type" value="Genomic_DNA"/>
</dbReference>
<name>A0A8E2E1T3_9PEZI</name>